<feature type="compositionally biased region" description="Polar residues" evidence="6">
    <location>
        <begin position="132"/>
        <end position="145"/>
    </location>
</feature>
<evidence type="ECO:0000256" key="2">
    <source>
        <dbReference type="ARBA" id="ARBA00022771"/>
    </source>
</evidence>
<dbReference type="SUPFAM" id="SSF57850">
    <property type="entry name" value="RING/U-box"/>
    <property type="match status" value="1"/>
</dbReference>
<dbReference type="GO" id="GO:0006275">
    <property type="term" value="P:regulation of DNA replication"/>
    <property type="evidence" value="ECO:0007669"/>
    <property type="project" value="InterPro"/>
</dbReference>
<dbReference type="GO" id="GO:0006513">
    <property type="term" value="P:protein monoubiquitination"/>
    <property type="evidence" value="ECO:0007669"/>
    <property type="project" value="InterPro"/>
</dbReference>
<dbReference type="InterPro" id="IPR013083">
    <property type="entry name" value="Znf_RING/FYVE/PHD"/>
</dbReference>
<feature type="compositionally biased region" description="Basic and acidic residues" evidence="6">
    <location>
        <begin position="562"/>
        <end position="574"/>
    </location>
</feature>
<dbReference type="InterPro" id="IPR035691">
    <property type="entry name" value="OBI1_RING-HC"/>
</dbReference>
<evidence type="ECO:0000259" key="7">
    <source>
        <dbReference type="PROSITE" id="PS50089"/>
    </source>
</evidence>
<feature type="region of interest" description="Disordered" evidence="6">
    <location>
        <begin position="125"/>
        <end position="148"/>
    </location>
</feature>
<keyword evidence="2 4" id="KW-0863">Zinc-finger</keyword>
<evidence type="ECO:0000256" key="5">
    <source>
        <dbReference type="SAM" id="Coils"/>
    </source>
</evidence>
<dbReference type="Pfam" id="PF13923">
    <property type="entry name" value="zf-C3HC4_2"/>
    <property type="match status" value="1"/>
</dbReference>
<dbReference type="InterPro" id="IPR001841">
    <property type="entry name" value="Znf_RING"/>
</dbReference>
<evidence type="ECO:0000313" key="8">
    <source>
        <dbReference type="EMBL" id="CAB3265648.1"/>
    </source>
</evidence>
<feature type="region of interest" description="Disordered" evidence="6">
    <location>
        <begin position="538"/>
        <end position="629"/>
    </location>
</feature>
<dbReference type="Gene3D" id="3.30.40.10">
    <property type="entry name" value="Zinc/RING finger domain, C3HC4 (zinc finger)"/>
    <property type="match status" value="1"/>
</dbReference>
<dbReference type="GO" id="GO:0004842">
    <property type="term" value="F:ubiquitin-protein transferase activity"/>
    <property type="evidence" value="ECO:0007669"/>
    <property type="project" value="InterPro"/>
</dbReference>
<keyword evidence="3" id="KW-0862">Zinc</keyword>
<dbReference type="EMBL" id="LR789786">
    <property type="protein sequence ID" value="CAB3265648.1"/>
    <property type="molecule type" value="mRNA"/>
</dbReference>
<evidence type="ECO:0000256" key="6">
    <source>
        <dbReference type="SAM" id="MobiDB-lite"/>
    </source>
</evidence>
<dbReference type="AlphaFoldDB" id="A0A6F9DRM1"/>
<evidence type="ECO:0000256" key="1">
    <source>
        <dbReference type="ARBA" id="ARBA00022723"/>
    </source>
</evidence>
<dbReference type="PANTHER" id="PTHR14609">
    <property type="entry name" value="RING FINGER PROTEIN 219"/>
    <property type="match status" value="1"/>
</dbReference>
<feature type="coiled-coil region" evidence="5">
    <location>
        <begin position="164"/>
        <end position="256"/>
    </location>
</feature>
<proteinExistence type="evidence at transcript level"/>
<sequence length="629" mass="70096">MSGGKEMMRSSVSFTLPMSCQICLGKVKEPVTCSNHHVFCSSCMNVWLDRNSQCPTCRVEITTQSPIRPIIGGELSQNTDTPVDRLTSRELRRARHELIRKEYEDDIFELEKIVNEQKKENERLKEQLDSCPKTSAEPSGSTTKCHTCGGQKSVDAMLSLTKKLQDATKTFSKTKKDLSDAKKENEILRKGNQDLKIENRRIREEISTRSPMKFGRLTVATLQSRLDAAEKQVAQLQKALEKNDHYTEQLEAELKTHRGKSISYFNQETNTTDTGQESSILASILNSSEADSDLIKQAFQSSMQTPSTKFNQLTLNTPTLQPQTVENKETKAHVKTEETPLAMPTDQFPGYDYTIDGFTVPAPSPLSPATDKSTFSRRLKFDENLNTEESTVGSYYDFENTNEFCLDLSTQASTSEMHSDFVDSSSQFSITSETTLNMVNNVNLVRSNSDRQTYCQASPSTGMKTTINAGGARITMSQLSADEQAHFGRPSSAPSRTFLLSGSKFSALRPVDPSYDNSPPLDGFQPVKCISPMHMASKSFTEDDRSRARASNSDESLPHGGVKSEEEPRSKDILSRVNILKRAAYTKGQATASSTNVPSPSHDGRRKQKFSFKRNGEMLFESPTKSPKI</sequence>
<reference evidence="8" key="1">
    <citation type="submission" date="2020-04" db="EMBL/GenBank/DDBJ databases">
        <authorList>
            <person name="Neveu A P."/>
        </authorList>
    </citation>
    <scope>NUCLEOTIDE SEQUENCE</scope>
    <source>
        <tissue evidence="8">Whole embryo</tissue>
    </source>
</reference>
<dbReference type="GO" id="GO:0008270">
    <property type="term" value="F:zinc ion binding"/>
    <property type="evidence" value="ECO:0007669"/>
    <property type="project" value="UniProtKB-KW"/>
</dbReference>
<feature type="domain" description="RING-type" evidence="7">
    <location>
        <begin position="20"/>
        <end position="58"/>
    </location>
</feature>
<dbReference type="PROSITE" id="PS50089">
    <property type="entry name" value="ZF_RING_2"/>
    <property type="match status" value="1"/>
</dbReference>
<evidence type="ECO:0000256" key="4">
    <source>
        <dbReference type="PROSITE-ProRule" id="PRU00175"/>
    </source>
</evidence>
<keyword evidence="5" id="KW-0175">Coiled coil</keyword>
<dbReference type="PANTHER" id="PTHR14609:SF1">
    <property type="entry name" value="ORC UBIQUITIN LIGASE 1"/>
    <property type="match status" value="1"/>
</dbReference>
<dbReference type="InterPro" id="IPR039209">
    <property type="entry name" value="OBI1"/>
</dbReference>
<protein>
    <submittedName>
        <fullName evidence="8">RING finger protein 219</fullName>
    </submittedName>
</protein>
<dbReference type="CDD" id="cd16562">
    <property type="entry name" value="RING-HC_RNF219"/>
    <property type="match status" value="1"/>
</dbReference>
<gene>
    <name evidence="8" type="primary">Rnf219-002</name>
</gene>
<keyword evidence="1" id="KW-0479">Metal-binding</keyword>
<feature type="compositionally biased region" description="Polar residues" evidence="6">
    <location>
        <begin position="588"/>
        <end position="599"/>
    </location>
</feature>
<accession>A0A6F9DRM1</accession>
<name>A0A6F9DRM1_9ASCI</name>
<organism evidence="8">
    <name type="scientific">Phallusia mammillata</name>
    <dbReference type="NCBI Taxonomy" id="59560"/>
    <lineage>
        <taxon>Eukaryota</taxon>
        <taxon>Metazoa</taxon>
        <taxon>Chordata</taxon>
        <taxon>Tunicata</taxon>
        <taxon>Ascidiacea</taxon>
        <taxon>Phlebobranchia</taxon>
        <taxon>Ascidiidae</taxon>
        <taxon>Phallusia</taxon>
    </lineage>
</organism>
<evidence type="ECO:0000256" key="3">
    <source>
        <dbReference type="ARBA" id="ARBA00022833"/>
    </source>
</evidence>